<feature type="domain" description="HTH gntR-type" evidence="6">
    <location>
        <begin position="22"/>
        <end position="90"/>
    </location>
</feature>
<evidence type="ECO:0000259" key="6">
    <source>
        <dbReference type="PROSITE" id="PS50949"/>
    </source>
</evidence>
<dbReference type="CDD" id="cd00609">
    <property type="entry name" value="AAT_like"/>
    <property type="match status" value="1"/>
</dbReference>
<evidence type="ECO:0000256" key="3">
    <source>
        <dbReference type="ARBA" id="ARBA00023015"/>
    </source>
</evidence>
<dbReference type="SUPFAM" id="SSF53383">
    <property type="entry name" value="PLP-dependent transferases"/>
    <property type="match status" value="1"/>
</dbReference>
<dbReference type="InterPro" id="IPR015421">
    <property type="entry name" value="PyrdxlP-dep_Trfase_major"/>
</dbReference>
<accession>A0AA46YLP6</accession>
<evidence type="ECO:0000313" key="7">
    <source>
        <dbReference type="EMBL" id="UYM05804.1"/>
    </source>
</evidence>
<dbReference type="InterPro" id="IPR036388">
    <property type="entry name" value="WH-like_DNA-bd_sf"/>
</dbReference>
<dbReference type="Pfam" id="PF00155">
    <property type="entry name" value="Aminotran_1_2"/>
    <property type="match status" value="1"/>
</dbReference>
<dbReference type="PROSITE" id="PS50949">
    <property type="entry name" value="HTH_GNTR"/>
    <property type="match status" value="1"/>
</dbReference>
<dbReference type="GO" id="GO:0030170">
    <property type="term" value="F:pyridoxal phosphate binding"/>
    <property type="evidence" value="ECO:0007669"/>
    <property type="project" value="InterPro"/>
</dbReference>
<reference evidence="7" key="1">
    <citation type="submission" date="2022-01" db="EMBL/GenBank/DDBJ databases">
        <title>Nocardioidaceae gen. sp. A5X3R13.</title>
        <authorList>
            <person name="Lopez Marin M.A."/>
            <person name="Uhlik O."/>
        </authorList>
    </citation>
    <scope>NUCLEOTIDE SEQUENCE</scope>
    <source>
        <strain evidence="7">A5X3R13</strain>
    </source>
</reference>
<keyword evidence="3" id="KW-0805">Transcription regulation</keyword>
<dbReference type="Gene3D" id="3.90.1150.10">
    <property type="entry name" value="Aspartate Aminotransferase, domain 1"/>
    <property type="match status" value="1"/>
</dbReference>
<dbReference type="EMBL" id="CP094970">
    <property type="protein sequence ID" value="UYM05804.1"/>
    <property type="molecule type" value="Genomic_DNA"/>
</dbReference>
<dbReference type="GO" id="GO:0003700">
    <property type="term" value="F:DNA-binding transcription factor activity"/>
    <property type="evidence" value="ECO:0007669"/>
    <property type="project" value="InterPro"/>
</dbReference>
<keyword evidence="7" id="KW-0032">Aminotransferase</keyword>
<dbReference type="InterPro" id="IPR036390">
    <property type="entry name" value="WH_DNA-bd_sf"/>
</dbReference>
<dbReference type="SUPFAM" id="SSF46785">
    <property type="entry name" value="Winged helix' DNA-binding domain"/>
    <property type="match status" value="1"/>
</dbReference>
<dbReference type="Pfam" id="PF00392">
    <property type="entry name" value="GntR"/>
    <property type="match status" value="1"/>
</dbReference>
<dbReference type="GO" id="GO:0008483">
    <property type="term" value="F:transaminase activity"/>
    <property type="evidence" value="ECO:0007669"/>
    <property type="project" value="UniProtKB-KW"/>
</dbReference>
<dbReference type="InterPro" id="IPR015424">
    <property type="entry name" value="PyrdxlP-dep_Trfase"/>
</dbReference>
<gene>
    <name evidence="7" type="ORF">L0C25_01620</name>
</gene>
<comment type="similarity">
    <text evidence="1">In the C-terminal section; belongs to the class-I pyridoxal-phosphate-dependent aminotransferase family.</text>
</comment>
<organism evidence="7 8">
    <name type="scientific">Solicola gregarius</name>
    <dbReference type="NCBI Taxonomy" id="2908642"/>
    <lineage>
        <taxon>Bacteria</taxon>
        <taxon>Bacillati</taxon>
        <taxon>Actinomycetota</taxon>
        <taxon>Actinomycetes</taxon>
        <taxon>Propionibacteriales</taxon>
        <taxon>Nocardioidaceae</taxon>
        <taxon>Solicola</taxon>
    </lineage>
</organism>
<dbReference type="Gene3D" id="3.40.640.10">
    <property type="entry name" value="Type I PLP-dependent aspartate aminotransferase-like (Major domain)"/>
    <property type="match status" value="1"/>
</dbReference>
<dbReference type="InterPro" id="IPR051446">
    <property type="entry name" value="HTH_trans_reg/aminotransferase"/>
</dbReference>
<dbReference type="AlphaFoldDB" id="A0AA46YLP6"/>
<dbReference type="PANTHER" id="PTHR46577">
    <property type="entry name" value="HTH-TYPE TRANSCRIPTIONAL REGULATORY PROTEIN GABR"/>
    <property type="match status" value="1"/>
</dbReference>
<keyword evidence="7" id="KW-0808">Transferase</keyword>
<dbReference type="InterPro" id="IPR000524">
    <property type="entry name" value="Tscrpt_reg_HTH_GntR"/>
</dbReference>
<dbReference type="Proteomes" id="UP001164390">
    <property type="component" value="Chromosome"/>
</dbReference>
<dbReference type="InterPro" id="IPR015422">
    <property type="entry name" value="PyrdxlP-dep_Trfase_small"/>
</dbReference>
<dbReference type="InterPro" id="IPR004839">
    <property type="entry name" value="Aminotransferase_I/II_large"/>
</dbReference>
<evidence type="ECO:0000313" key="8">
    <source>
        <dbReference type="Proteomes" id="UP001164390"/>
    </source>
</evidence>
<evidence type="ECO:0000256" key="5">
    <source>
        <dbReference type="ARBA" id="ARBA00023163"/>
    </source>
</evidence>
<keyword evidence="5" id="KW-0804">Transcription</keyword>
<keyword evidence="4" id="KW-0238">DNA-binding</keyword>
<dbReference type="GO" id="GO:0003677">
    <property type="term" value="F:DNA binding"/>
    <property type="evidence" value="ECO:0007669"/>
    <property type="project" value="UniProtKB-KW"/>
</dbReference>
<evidence type="ECO:0000256" key="4">
    <source>
        <dbReference type="ARBA" id="ARBA00023125"/>
    </source>
</evidence>
<dbReference type="Gene3D" id="1.10.10.10">
    <property type="entry name" value="Winged helix-like DNA-binding domain superfamily/Winged helix DNA-binding domain"/>
    <property type="match status" value="1"/>
</dbReference>
<proteinExistence type="inferred from homology"/>
<dbReference type="PRINTS" id="PR00035">
    <property type="entry name" value="HTHGNTR"/>
</dbReference>
<sequence length="478" mass="51598">MVVAQLSARRLVDLVSDYPDTRPAYRSLANAIRGVLVDGRVTHETRLPSERELSIALGVSRTTVTRAYGELVASGWASARRGSGTTLILRGLDHTGGSQLVAPEVEDGVINLMIAAPPAPPGTMDAVERAVALLPSRLAGHGYRMTGEPLLREQIAAHYDDRGLATDPEQIIVTPGALAATAVIVRMLIGRGDRAIMETPSYTNSVATLRAGGTRVVGLPVTTEGWDAEAFEATIRQTAPRFALLIPDFQNPTGALMDTATRDQFGAVLARTRTTGVADETMADLAIDPLTMPPPFAASNPDVITVGSTSKAFWGGFRIGWLRVPMAVRDRVVQARTSLDLGCSLADQLIAYEMFAHREALLDERRSALRESRDVLVAELRRLLPDWEFTTPRGGMTLWARMPEPVSSAVVLAAERHGLLLASGGQFGVDQDLRHYIRLPFALPVDVMREGVARLARAYAEAIAEPTLVRERAGSFIA</sequence>
<dbReference type="CDD" id="cd07377">
    <property type="entry name" value="WHTH_GntR"/>
    <property type="match status" value="1"/>
</dbReference>
<keyword evidence="8" id="KW-1185">Reference proteome</keyword>
<dbReference type="RefSeq" id="WP_271634630.1">
    <property type="nucleotide sequence ID" value="NZ_CP094970.1"/>
</dbReference>
<dbReference type="PANTHER" id="PTHR46577:SF1">
    <property type="entry name" value="HTH-TYPE TRANSCRIPTIONAL REGULATORY PROTEIN GABR"/>
    <property type="match status" value="1"/>
</dbReference>
<keyword evidence="2" id="KW-0663">Pyridoxal phosphate</keyword>
<dbReference type="SMART" id="SM00345">
    <property type="entry name" value="HTH_GNTR"/>
    <property type="match status" value="1"/>
</dbReference>
<protein>
    <submittedName>
        <fullName evidence="7">PLP-dependent aminotransferase family protein</fullName>
    </submittedName>
</protein>
<evidence type="ECO:0000256" key="1">
    <source>
        <dbReference type="ARBA" id="ARBA00005384"/>
    </source>
</evidence>
<dbReference type="KEGG" id="sgrg:L0C25_01620"/>
<evidence type="ECO:0000256" key="2">
    <source>
        <dbReference type="ARBA" id="ARBA00022898"/>
    </source>
</evidence>
<name>A0AA46YLP6_9ACTN</name>